<keyword evidence="6" id="KW-1185">Reference proteome</keyword>
<evidence type="ECO:0000256" key="2">
    <source>
        <dbReference type="SAM" id="SignalP"/>
    </source>
</evidence>
<dbReference type="RefSeq" id="WP_074676514.1">
    <property type="nucleotide sequence ID" value="NZ_CBCSET010000001.1"/>
</dbReference>
<dbReference type="Proteomes" id="UP001278050">
    <property type="component" value="Unassembled WGS sequence"/>
</dbReference>
<reference evidence="3 6" key="2">
    <citation type="submission" date="2023-11" db="EMBL/GenBank/DDBJ databases">
        <title>MicrobeMod: A computational toolkit for identifying prokaryotic methylation and restriction-modification with nanopore sequencing.</title>
        <authorList>
            <person name="Crits-Christoph A."/>
            <person name="Kang S.C."/>
            <person name="Lee H."/>
            <person name="Ostrov N."/>
        </authorList>
    </citation>
    <scope>NUCLEOTIDE SEQUENCE [LARGE SCALE GENOMIC DNA]</scope>
    <source>
        <strain evidence="3 6">ATCC BAA-571</strain>
    </source>
</reference>
<dbReference type="AlphaFoldDB" id="A0A1G6YZA5"/>
<feature type="signal peptide" evidence="2">
    <location>
        <begin position="1"/>
        <end position="23"/>
    </location>
</feature>
<evidence type="ECO:0000256" key="1">
    <source>
        <dbReference type="SAM" id="Coils"/>
    </source>
</evidence>
<dbReference type="EMBL" id="FNAE01000001">
    <property type="protein sequence ID" value="SDD94896.1"/>
    <property type="molecule type" value="Genomic_DNA"/>
</dbReference>
<proteinExistence type="predicted"/>
<gene>
    <name evidence="4" type="ORF">SAMN05216575_1011645</name>
    <name evidence="3" type="ORF">SIM71_11440</name>
</gene>
<dbReference type="InterPro" id="IPR009468">
    <property type="entry name" value="DUF1090"/>
</dbReference>
<accession>A0A1G6YZA5</accession>
<evidence type="ECO:0000313" key="5">
    <source>
        <dbReference type="Proteomes" id="UP000182413"/>
    </source>
</evidence>
<feature type="chain" id="PRO_5044371034" evidence="2">
    <location>
        <begin position="24"/>
        <end position="131"/>
    </location>
</feature>
<dbReference type="OrthoDB" id="5956716at2"/>
<reference evidence="4 5" key="1">
    <citation type="submission" date="2016-10" db="EMBL/GenBank/DDBJ databases">
        <authorList>
            <person name="de Groot N.N."/>
        </authorList>
    </citation>
    <scope>NUCLEOTIDE SEQUENCE [LARGE SCALE GENOMIC DNA]</scope>
    <source>
        <strain evidence="4 5">JCM 10630</strain>
    </source>
</reference>
<sequence length="131" mass="14203">MIRQTALLGLLLAANLNATPILAAEGDSGCAAKRQVLQEKIDAAHKSGNARELDGLQRALGNVDAHCDDASLHKERLASVKEAREEVQKREMDLREAMGKGDQEKIAKRQAKLAEARAELQQAEAEAHADQ</sequence>
<protein>
    <submittedName>
        <fullName evidence="3">DUF1090 domain-containing protein</fullName>
    </submittedName>
</protein>
<name>A0A1G6YZA5_9GAMM</name>
<evidence type="ECO:0000313" key="6">
    <source>
        <dbReference type="Proteomes" id="UP001278050"/>
    </source>
</evidence>
<evidence type="ECO:0000313" key="4">
    <source>
        <dbReference type="EMBL" id="SDD94896.1"/>
    </source>
</evidence>
<organism evidence="4 5">
    <name type="scientific">Ectopseudomonas alcaliphila</name>
    <dbReference type="NCBI Taxonomy" id="101564"/>
    <lineage>
        <taxon>Bacteria</taxon>
        <taxon>Pseudomonadati</taxon>
        <taxon>Pseudomonadota</taxon>
        <taxon>Gammaproteobacteria</taxon>
        <taxon>Pseudomonadales</taxon>
        <taxon>Pseudomonadaceae</taxon>
        <taxon>Ectopseudomonas</taxon>
    </lineage>
</organism>
<keyword evidence="1" id="KW-0175">Coiled coil</keyword>
<dbReference type="Proteomes" id="UP000182413">
    <property type="component" value="Unassembled WGS sequence"/>
</dbReference>
<feature type="coiled-coil region" evidence="1">
    <location>
        <begin position="70"/>
        <end position="131"/>
    </location>
</feature>
<keyword evidence="2" id="KW-0732">Signal</keyword>
<evidence type="ECO:0000313" key="3">
    <source>
        <dbReference type="EMBL" id="MDX5992672.1"/>
    </source>
</evidence>
<dbReference type="EMBL" id="JAWXXP010000001">
    <property type="protein sequence ID" value="MDX5992672.1"/>
    <property type="molecule type" value="Genomic_DNA"/>
</dbReference>
<dbReference type="Pfam" id="PF06476">
    <property type="entry name" value="DUF1090"/>
    <property type="match status" value="1"/>
</dbReference>